<dbReference type="OrthoDB" id="2860744at2"/>
<reference evidence="8 9" key="1">
    <citation type="submission" date="2016-10" db="EMBL/GenBank/DDBJ databases">
        <title>Draft genome sequences of four alkaliphilic bacteria belonging to the Anaerobacillus genus.</title>
        <authorList>
            <person name="Bassil N.M."/>
            <person name="Lloyd J.R."/>
        </authorList>
    </citation>
    <scope>NUCLEOTIDE SEQUENCE [LARGE SCALE GENOMIC DNA]</scope>
    <source>
        <strain evidence="8 9">DSM 15340</strain>
    </source>
</reference>
<accession>A0A1S2LTH2</accession>
<evidence type="ECO:0000256" key="6">
    <source>
        <dbReference type="SAM" id="Phobius"/>
    </source>
</evidence>
<dbReference type="AlphaFoldDB" id="A0A1S2LTH2"/>
<dbReference type="Pfam" id="PF06271">
    <property type="entry name" value="RDD"/>
    <property type="match status" value="1"/>
</dbReference>
<name>A0A1S2LTH2_9BACI</name>
<keyword evidence="2" id="KW-1003">Cell membrane</keyword>
<dbReference type="InterPro" id="IPR010432">
    <property type="entry name" value="RDD"/>
</dbReference>
<evidence type="ECO:0000259" key="7">
    <source>
        <dbReference type="Pfam" id="PF06271"/>
    </source>
</evidence>
<evidence type="ECO:0000256" key="1">
    <source>
        <dbReference type="ARBA" id="ARBA00004651"/>
    </source>
</evidence>
<keyword evidence="4 6" id="KW-1133">Transmembrane helix</keyword>
<dbReference type="PANTHER" id="PTHR36115:SF4">
    <property type="entry name" value="MEMBRANE PROTEIN"/>
    <property type="match status" value="1"/>
</dbReference>
<dbReference type="GO" id="GO:0005886">
    <property type="term" value="C:plasma membrane"/>
    <property type="evidence" value="ECO:0007669"/>
    <property type="project" value="UniProtKB-SubCell"/>
</dbReference>
<keyword evidence="9" id="KW-1185">Reference proteome</keyword>
<dbReference type="EMBL" id="MLQQ01000001">
    <property type="protein sequence ID" value="OIJ15490.1"/>
    <property type="molecule type" value="Genomic_DNA"/>
</dbReference>
<evidence type="ECO:0000256" key="3">
    <source>
        <dbReference type="ARBA" id="ARBA00022692"/>
    </source>
</evidence>
<dbReference type="Proteomes" id="UP000180098">
    <property type="component" value="Unassembled WGS sequence"/>
</dbReference>
<dbReference type="PANTHER" id="PTHR36115">
    <property type="entry name" value="PROLINE-RICH ANTIGEN HOMOLOG-RELATED"/>
    <property type="match status" value="1"/>
</dbReference>
<feature type="domain" description="RDD" evidence="7">
    <location>
        <begin position="15"/>
        <end position="161"/>
    </location>
</feature>
<proteinExistence type="predicted"/>
<keyword evidence="5 6" id="KW-0472">Membrane</keyword>
<evidence type="ECO:0000256" key="2">
    <source>
        <dbReference type="ARBA" id="ARBA00022475"/>
    </source>
</evidence>
<evidence type="ECO:0000256" key="4">
    <source>
        <dbReference type="ARBA" id="ARBA00022989"/>
    </source>
</evidence>
<comment type="subcellular location">
    <subcellularLocation>
        <location evidence="1">Cell membrane</location>
        <topology evidence="1">Multi-pass membrane protein</topology>
    </subcellularLocation>
</comment>
<evidence type="ECO:0000313" key="8">
    <source>
        <dbReference type="EMBL" id="OIJ15490.1"/>
    </source>
</evidence>
<feature type="transmembrane region" description="Helical" evidence="6">
    <location>
        <begin position="21"/>
        <end position="49"/>
    </location>
</feature>
<organism evidence="8 9">
    <name type="scientific">Anaerobacillus arseniciselenatis</name>
    <dbReference type="NCBI Taxonomy" id="85682"/>
    <lineage>
        <taxon>Bacteria</taxon>
        <taxon>Bacillati</taxon>
        <taxon>Bacillota</taxon>
        <taxon>Bacilli</taxon>
        <taxon>Bacillales</taxon>
        <taxon>Bacillaceae</taxon>
        <taxon>Anaerobacillus</taxon>
    </lineage>
</organism>
<dbReference type="RefSeq" id="WP_071311415.1">
    <property type="nucleotide sequence ID" value="NZ_MLQQ01000001.1"/>
</dbReference>
<protein>
    <recommendedName>
        <fullName evidence="7">RDD domain-containing protein</fullName>
    </recommendedName>
</protein>
<feature type="transmembrane region" description="Helical" evidence="6">
    <location>
        <begin position="82"/>
        <end position="103"/>
    </location>
</feature>
<sequence length="169" mass="19965">MDQKWIEKMLDEKHYAGIVSRLVAFFYDLVALVVTFIVVGNVMTMWLVVQSNSPMTEDVSPMGALSGVNLTELRAYIYEHEFHLMVINWIVIVLALLLIQYIFPMFKRQTIGMKILGLYLKDEKAQDITKKQYLKRELFKLIMFPTIFQMFGKEKRPLYDRRAKVYLLK</sequence>
<dbReference type="InterPro" id="IPR051791">
    <property type="entry name" value="Pra-immunoreactive"/>
</dbReference>
<evidence type="ECO:0000256" key="5">
    <source>
        <dbReference type="ARBA" id="ARBA00023136"/>
    </source>
</evidence>
<evidence type="ECO:0000313" key="9">
    <source>
        <dbReference type="Proteomes" id="UP000180098"/>
    </source>
</evidence>
<gene>
    <name evidence="8" type="ORF">BKP35_00400</name>
</gene>
<comment type="caution">
    <text evidence="8">The sequence shown here is derived from an EMBL/GenBank/DDBJ whole genome shotgun (WGS) entry which is preliminary data.</text>
</comment>
<keyword evidence="3 6" id="KW-0812">Transmembrane</keyword>